<dbReference type="Pfam" id="PF02470">
    <property type="entry name" value="MlaD"/>
    <property type="match status" value="2"/>
</dbReference>
<evidence type="ECO:0000256" key="5">
    <source>
        <dbReference type="ARBA" id="ARBA00022989"/>
    </source>
</evidence>
<comment type="subcellular location">
    <subcellularLocation>
        <location evidence="1">Cell inner membrane</location>
    </subcellularLocation>
</comment>
<feature type="transmembrane region" description="Helical" evidence="8">
    <location>
        <begin position="224"/>
        <end position="243"/>
    </location>
</feature>
<evidence type="ECO:0000256" key="7">
    <source>
        <dbReference type="SAM" id="MobiDB-lite"/>
    </source>
</evidence>
<evidence type="ECO:0000256" key="4">
    <source>
        <dbReference type="ARBA" id="ARBA00022692"/>
    </source>
</evidence>
<keyword evidence="4 8" id="KW-0812">Transmembrane</keyword>
<feature type="transmembrane region" description="Helical" evidence="8">
    <location>
        <begin position="167"/>
        <end position="184"/>
    </location>
</feature>
<dbReference type="PANTHER" id="PTHR30462">
    <property type="entry name" value="INTERMEMBRANE TRANSPORT PROTEIN PQIB-RELATED"/>
    <property type="match status" value="1"/>
</dbReference>
<gene>
    <name evidence="10" type="primary">pqiB</name>
    <name evidence="10" type="ORF">Pan44_05040</name>
</gene>
<organism evidence="10 11">
    <name type="scientific">Caulifigura coniformis</name>
    <dbReference type="NCBI Taxonomy" id="2527983"/>
    <lineage>
        <taxon>Bacteria</taxon>
        <taxon>Pseudomonadati</taxon>
        <taxon>Planctomycetota</taxon>
        <taxon>Planctomycetia</taxon>
        <taxon>Planctomycetales</taxon>
        <taxon>Planctomycetaceae</taxon>
        <taxon>Caulifigura</taxon>
    </lineage>
</organism>
<feature type="region of interest" description="Disordered" evidence="7">
    <location>
        <begin position="195"/>
        <end position="215"/>
    </location>
</feature>
<feature type="compositionally biased region" description="Low complexity" evidence="7">
    <location>
        <begin position="195"/>
        <end position="205"/>
    </location>
</feature>
<sequence>MHLAACHCCGLIQTLEGIAGRADCVRCETRLAHSETRRDNQPAAAAAAAALILYVPAVTLPFLRIERLGLFSDNSLLGGIAALFDEGHHFVGAVVLCFSVILPLLKLGALLTLSLRKNWVPQRHRAITYRIVEQLGRWGMLDVLLVAVMIAFVKLGNLVHFSAGPGLAMFASFVLVSIAASVLFDPHIMWHDSEPATPAPAATTPEPVPASIPKAKPSPPRPSWAWLIALFALVGAVAAWRSVQKEQGRLIEISFREGHGLRAGSELKHLGIAVGRVESLALSDNATSIDVAVRLTPQGESIARRGSQFWIVRPQVDLAGVRGLETVIGDKLLAVEPGPLDGPLTSRFVGLEEPPLPDAGIEGGLAIVFQATKADGLGPGVPVFYRGIRVGSILSTVLAGDGSAIEAQAVIRPEFRPLVRENAEFWNASGVSVEAALTSFRVQVGPVESWLRGRVEFAVPNTPGPEAKDGARFLLADRPDPEWLTWSPALTTGRSKAGFQRPPVERALLTWTSQSWFRTKAQSTAGWLLPVKEGYLGPRDLFPADLPTASLTFAGRTVELASATKVERGPEIVLLKTPDSPPLVATERTANQPEDGYLVAGNDAPVFIAAARMKVEKGRWTLDSAINLPDDWVGAAFVAASDRAVIGLFRSEDDTRWIAPLAR</sequence>
<protein>
    <submittedName>
        <fullName evidence="10">Paraquat-inducible protein B</fullName>
    </submittedName>
</protein>
<evidence type="ECO:0000256" key="1">
    <source>
        <dbReference type="ARBA" id="ARBA00004533"/>
    </source>
</evidence>
<keyword evidence="11" id="KW-1185">Reference proteome</keyword>
<dbReference type="EMBL" id="CP036271">
    <property type="protein sequence ID" value="QDT52492.1"/>
    <property type="molecule type" value="Genomic_DNA"/>
</dbReference>
<dbReference type="InterPro" id="IPR007498">
    <property type="entry name" value="PqiA-like"/>
</dbReference>
<evidence type="ECO:0000256" key="6">
    <source>
        <dbReference type="ARBA" id="ARBA00023136"/>
    </source>
</evidence>
<feature type="compositionally biased region" description="Pro residues" evidence="7">
    <location>
        <begin position="206"/>
        <end position="215"/>
    </location>
</feature>
<dbReference type="AlphaFoldDB" id="A0A517S8Q6"/>
<dbReference type="InParanoid" id="A0A517S8Q6"/>
<evidence type="ECO:0000313" key="10">
    <source>
        <dbReference type="EMBL" id="QDT52492.1"/>
    </source>
</evidence>
<dbReference type="PANTHER" id="PTHR30462:SF0">
    <property type="entry name" value="INTERMEMBRANE TRANSPORT PROTEIN YEBT"/>
    <property type="match status" value="1"/>
</dbReference>
<dbReference type="InterPro" id="IPR051800">
    <property type="entry name" value="PqiA-PqiB_transport"/>
</dbReference>
<feature type="domain" description="Mce/MlaD" evidence="9">
    <location>
        <begin position="248"/>
        <end position="338"/>
    </location>
</feature>
<feature type="transmembrane region" description="Helical" evidence="8">
    <location>
        <begin position="43"/>
        <end position="63"/>
    </location>
</feature>
<name>A0A517S8Q6_9PLAN</name>
<keyword evidence="6 8" id="KW-0472">Membrane</keyword>
<feature type="transmembrane region" description="Helical" evidence="8">
    <location>
        <begin position="90"/>
        <end position="115"/>
    </location>
</feature>
<dbReference type="GO" id="GO:0005886">
    <property type="term" value="C:plasma membrane"/>
    <property type="evidence" value="ECO:0007669"/>
    <property type="project" value="UniProtKB-SubCell"/>
</dbReference>
<feature type="transmembrane region" description="Helical" evidence="8">
    <location>
        <begin position="135"/>
        <end position="155"/>
    </location>
</feature>
<reference evidence="10 11" key="1">
    <citation type="submission" date="2019-02" db="EMBL/GenBank/DDBJ databases">
        <title>Deep-cultivation of Planctomycetes and their phenomic and genomic characterization uncovers novel biology.</title>
        <authorList>
            <person name="Wiegand S."/>
            <person name="Jogler M."/>
            <person name="Boedeker C."/>
            <person name="Pinto D."/>
            <person name="Vollmers J."/>
            <person name="Rivas-Marin E."/>
            <person name="Kohn T."/>
            <person name="Peeters S.H."/>
            <person name="Heuer A."/>
            <person name="Rast P."/>
            <person name="Oberbeckmann S."/>
            <person name="Bunk B."/>
            <person name="Jeske O."/>
            <person name="Meyerdierks A."/>
            <person name="Storesund J.E."/>
            <person name="Kallscheuer N."/>
            <person name="Luecker S."/>
            <person name="Lage O.M."/>
            <person name="Pohl T."/>
            <person name="Merkel B.J."/>
            <person name="Hornburger P."/>
            <person name="Mueller R.-W."/>
            <person name="Bruemmer F."/>
            <person name="Labrenz M."/>
            <person name="Spormann A.M."/>
            <person name="Op den Camp H."/>
            <person name="Overmann J."/>
            <person name="Amann R."/>
            <person name="Jetten M.S.M."/>
            <person name="Mascher T."/>
            <person name="Medema M.H."/>
            <person name="Devos D.P."/>
            <person name="Kaster A.-K."/>
            <person name="Ovreas L."/>
            <person name="Rohde M."/>
            <person name="Galperin M.Y."/>
            <person name="Jogler C."/>
        </authorList>
    </citation>
    <scope>NUCLEOTIDE SEQUENCE [LARGE SCALE GENOMIC DNA]</scope>
    <source>
        <strain evidence="10 11">Pan44</strain>
    </source>
</reference>
<proteinExistence type="predicted"/>
<evidence type="ECO:0000313" key="11">
    <source>
        <dbReference type="Proteomes" id="UP000315700"/>
    </source>
</evidence>
<evidence type="ECO:0000256" key="3">
    <source>
        <dbReference type="ARBA" id="ARBA00022519"/>
    </source>
</evidence>
<dbReference type="KEGG" id="ccos:Pan44_05040"/>
<dbReference type="Proteomes" id="UP000315700">
    <property type="component" value="Chromosome"/>
</dbReference>
<evidence type="ECO:0000256" key="2">
    <source>
        <dbReference type="ARBA" id="ARBA00022475"/>
    </source>
</evidence>
<accession>A0A517S8Q6</accession>
<evidence type="ECO:0000256" key="8">
    <source>
        <dbReference type="SAM" id="Phobius"/>
    </source>
</evidence>
<dbReference type="Pfam" id="PF04403">
    <property type="entry name" value="PqiA"/>
    <property type="match status" value="1"/>
</dbReference>
<dbReference type="OrthoDB" id="9806984at2"/>
<keyword evidence="5 8" id="KW-1133">Transmembrane helix</keyword>
<evidence type="ECO:0000259" key="9">
    <source>
        <dbReference type="Pfam" id="PF02470"/>
    </source>
</evidence>
<dbReference type="RefSeq" id="WP_145026891.1">
    <property type="nucleotide sequence ID" value="NZ_CP036271.1"/>
</dbReference>
<keyword evidence="2" id="KW-1003">Cell membrane</keyword>
<keyword evidence="3" id="KW-0997">Cell inner membrane</keyword>
<feature type="domain" description="Mce/MlaD" evidence="9">
    <location>
        <begin position="365"/>
        <end position="423"/>
    </location>
</feature>
<dbReference type="InterPro" id="IPR003399">
    <property type="entry name" value="Mce/MlaD"/>
</dbReference>